<keyword evidence="7 8" id="KW-0539">Nucleus</keyword>
<dbReference type="Pfam" id="PF02701">
    <property type="entry name" value="Zn_ribbon_Dof"/>
    <property type="match status" value="1"/>
</dbReference>
<keyword evidence="6 9" id="KW-0804">Transcription</keyword>
<evidence type="ECO:0000313" key="12">
    <source>
        <dbReference type="EMBL" id="TQD85182.1"/>
    </source>
</evidence>
<dbReference type="AlphaFoldDB" id="A0A540LFX1"/>
<keyword evidence="3 9" id="KW-0862">Zinc</keyword>
<feature type="region of interest" description="Disordered" evidence="10">
    <location>
        <begin position="123"/>
        <end position="162"/>
    </location>
</feature>
<keyword evidence="5 8" id="KW-0238">DNA-binding</keyword>
<dbReference type="GO" id="GO:0003677">
    <property type="term" value="F:DNA binding"/>
    <property type="evidence" value="ECO:0007669"/>
    <property type="project" value="UniProtKB-UniRule"/>
</dbReference>
<evidence type="ECO:0000256" key="3">
    <source>
        <dbReference type="ARBA" id="ARBA00022833"/>
    </source>
</evidence>
<name>A0A540LFX1_MALBA</name>
<evidence type="ECO:0000256" key="1">
    <source>
        <dbReference type="ARBA" id="ARBA00022723"/>
    </source>
</evidence>
<evidence type="ECO:0000256" key="8">
    <source>
        <dbReference type="PROSITE-ProRule" id="PRU00071"/>
    </source>
</evidence>
<dbReference type="GO" id="GO:0008270">
    <property type="term" value="F:zinc ion binding"/>
    <property type="evidence" value="ECO:0007669"/>
    <property type="project" value="UniProtKB-KW"/>
</dbReference>
<accession>A0A540LFX1</accession>
<dbReference type="PROSITE" id="PS01361">
    <property type="entry name" value="ZF_DOF_1"/>
    <property type="match status" value="1"/>
</dbReference>
<evidence type="ECO:0000256" key="7">
    <source>
        <dbReference type="ARBA" id="ARBA00023242"/>
    </source>
</evidence>
<dbReference type="PROSITE" id="PS50884">
    <property type="entry name" value="ZF_DOF_2"/>
    <property type="match status" value="1"/>
</dbReference>
<dbReference type="GO" id="GO:0005634">
    <property type="term" value="C:nucleus"/>
    <property type="evidence" value="ECO:0007669"/>
    <property type="project" value="UniProtKB-SubCell"/>
</dbReference>
<sequence>MVFSSVPVYLDPPNWQQQQTNHHQQGGGSDQNNPQLPLVPSSEARCTSVDGGGGLGSIKPGSMCDRARMAKLPQPETALKCPRCESTNTKFCYFNNYNLSQPRHFCKTCRRYWTRGGALRSVPVGGGCRRNKRSKGGNSSRSKSPGAAGNSSSSTVNSSNSCSASDNIIGHLTHPPPPHQLPFLPSLHHLPDYGSGDMLGLNNFGINQPGDVEFQHHQYGSDRFSARPNILGMNNMSSTEHWRSSLLQQQFPNFLVNLGQPTSTTHGLYQFDGGDHQNVGQLPISKPLDHSAGNGVTTTQMASVKMEQNQALNLSRNFLGSLGNDHQYWGSSTTGTGGNAWTDLSEMMGGDHQNVGQLPISKPLDHSAGNGVTTTQMANVKMEQNQALNLSRNFLGSLGTDHQYWGSSTTGTGGNAWTDLSGFTTSSSTSHLL</sequence>
<dbReference type="STRING" id="106549.A0A540LFX1"/>
<evidence type="ECO:0000256" key="5">
    <source>
        <dbReference type="ARBA" id="ARBA00023125"/>
    </source>
</evidence>
<feature type="region of interest" description="Disordered" evidence="10">
    <location>
        <begin position="12"/>
        <end position="54"/>
    </location>
</feature>
<evidence type="ECO:0000256" key="9">
    <source>
        <dbReference type="RuleBase" id="RU369094"/>
    </source>
</evidence>
<comment type="subcellular location">
    <subcellularLocation>
        <location evidence="8 9">Nucleus</location>
    </subcellularLocation>
</comment>
<keyword evidence="2 8" id="KW-0863">Zinc-finger</keyword>
<dbReference type="GO" id="GO:0003700">
    <property type="term" value="F:DNA-binding transcription factor activity"/>
    <property type="evidence" value="ECO:0007669"/>
    <property type="project" value="UniProtKB-UniRule"/>
</dbReference>
<evidence type="ECO:0000256" key="6">
    <source>
        <dbReference type="ARBA" id="ARBA00023163"/>
    </source>
</evidence>
<dbReference type="InterPro" id="IPR045174">
    <property type="entry name" value="Dof"/>
</dbReference>
<comment type="caution">
    <text evidence="12">The sequence shown here is derived from an EMBL/GenBank/DDBJ whole genome shotgun (WGS) entry which is preliminary data.</text>
</comment>
<dbReference type="PANTHER" id="PTHR31992:SF351">
    <property type="entry name" value="DOF ZINC FINGER PROTEIN"/>
    <property type="match status" value="1"/>
</dbReference>
<evidence type="ECO:0000256" key="2">
    <source>
        <dbReference type="ARBA" id="ARBA00022771"/>
    </source>
</evidence>
<proteinExistence type="predicted"/>
<feature type="compositionally biased region" description="Low complexity" evidence="10">
    <location>
        <begin position="136"/>
        <end position="162"/>
    </location>
</feature>
<dbReference type="InterPro" id="IPR003851">
    <property type="entry name" value="Znf_Dof"/>
</dbReference>
<feature type="domain" description="Dof-type" evidence="11">
    <location>
        <begin position="79"/>
        <end position="133"/>
    </location>
</feature>
<gene>
    <name evidence="12" type="ORF">C1H46_029270</name>
</gene>
<organism evidence="12 13">
    <name type="scientific">Malus baccata</name>
    <name type="common">Siberian crab apple</name>
    <name type="synonym">Pyrus baccata</name>
    <dbReference type="NCBI Taxonomy" id="106549"/>
    <lineage>
        <taxon>Eukaryota</taxon>
        <taxon>Viridiplantae</taxon>
        <taxon>Streptophyta</taxon>
        <taxon>Embryophyta</taxon>
        <taxon>Tracheophyta</taxon>
        <taxon>Spermatophyta</taxon>
        <taxon>Magnoliopsida</taxon>
        <taxon>eudicotyledons</taxon>
        <taxon>Gunneridae</taxon>
        <taxon>Pentapetalae</taxon>
        <taxon>rosids</taxon>
        <taxon>fabids</taxon>
        <taxon>Rosales</taxon>
        <taxon>Rosaceae</taxon>
        <taxon>Amygdaloideae</taxon>
        <taxon>Maleae</taxon>
        <taxon>Malus</taxon>
    </lineage>
</organism>
<evidence type="ECO:0000259" key="11">
    <source>
        <dbReference type="PROSITE" id="PS50884"/>
    </source>
</evidence>
<keyword evidence="4 9" id="KW-0805">Transcription regulation</keyword>
<evidence type="ECO:0000313" key="13">
    <source>
        <dbReference type="Proteomes" id="UP000315295"/>
    </source>
</evidence>
<keyword evidence="1 9" id="KW-0479">Metal-binding</keyword>
<evidence type="ECO:0000256" key="10">
    <source>
        <dbReference type="SAM" id="MobiDB-lite"/>
    </source>
</evidence>
<reference evidence="12 13" key="1">
    <citation type="journal article" date="2019" name="G3 (Bethesda)">
        <title>Sequencing of a Wild Apple (Malus baccata) Genome Unravels the Differences Between Cultivated and Wild Apple Species Regarding Disease Resistance and Cold Tolerance.</title>
        <authorList>
            <person name="Chen X."/>
        </authorList>
    </citation>
    <scope>NUCLEOTIDE SEQUENCE [LARGE SCALE GENOMIC DNA]</scope>
    <source>
        <strain evidence="13">cv. Shandingzi</strain>
        <tissue evidence="12">Leaves</tissue>
    </source>
</reference>
<dbReference type="EMBL" id="VIEB01000609">
    <property type="protein sequence ID" value="TQD85182.1"/>
    <property type="molecule type" value="Genomic_DNA"/>
</dbReference>
<keyword evidence="13" id="KW-1185">Reference proteome</keyword>
<comment type="function">
    <text evidence="9">Transcription factor that binds specifically to a 5'-AA[AG]G-3' consensus core sequence.</text>
</comment>
<dbReference type="PANTHER" id="PTHR31992">
    <property type="entry name" value="DOF ZINC FINGER PROTEIN DOF1.4-RELATED"/>
    <property type="match status" value="1"/>
</dbReference>
<dbReference type="Proteomes" id="UP000315295">
    <property type="component" value="Unassembled WGS sequence"/>
</dbReference>
<protein>
    <recommendedName>
        <fullName evidence="9">Dof zinc finger protein</fullName>
    </recommendedName>
</protein>
<evidence type="ECO:0000256" key="4">
    <source>
        <dbReference type="ARBA" id="ARBA00023015"/>
    </source>
</evidence>